<dbReference type="OrthoDB" id="7479953at2759"/>
<organism evidence="2 3">
    <name type="scientific">Arctia plantaginis</name>
    <name type="common">Wood tiger moth</name>
    <name type="synonym">Phalaena plantaginis</name>
    <dbReference type="NCBI Taxonomy" id="874455"/>
    <lineage>
        <taxon>Eukaryota</taxon>
        <taxon>Metazoa</taxon>
        <taxon>Ecdysozoa</taxon>
        <taxon>Arthropoda</taxon>
        <taxon>Hexapoda</taxon>
        <taxon>Insecta</taxon>
        <taxon>Pterygota</taxon>
        <taxon>Neoptera</taxon>
        <taxon>Endopterygota</taxon>
        <taxon>Lepidoptera</taxon>
        <taxon>Glossata</taxon>
        <taxon>Ditrysia</taxon>
        <taxon>Noctuoidea</taxon>
        <taxon>Erebidae</taxon>
        <taxon>Arctiinae</taxon>
        <taxon>Arctia</taxon>
    </lineage>
</organism>
<feature type="compositionally biased region" description="Polar residues" evidence="1">
    <location>
        <begin position="77"/>
        <end position="92"/>
    </location>
</feature>
<evidence type="ECO:0000313" key="2">
    <source>
        <dbReference type="EMBL" id="CAB3241774.1"/>
    </source>
</evidence>
<feature type="region of interest" description="Disordered" evidence="1">
    <location>
        <begin position="24"/>
        <end position="92"/>
    </location>
</feature>
<dbReference type="EMBL" id="CADEBC010000511">
    <property type="protein sequence ID" value="CAB3241774.1"/>
    <property type="molecule type" value="Genomic_DNA"/>
</dbReference>
<feature type="compositionally biased region" description="Polar residues" evidence="1">
    <location>
        <begin position="24"/>
        <end position="47"/>
    </location>
</feature>
<accession>A0A8S1AAR4</accession>
<dbReference type="AlphaFoldDB" id="A0A8S1AAR4"/>
<sequence>MIVECFPDAAEWQLLNALAMSNDTANSTPPQLTASSVTALRRNTASTVERPARKPNWASDRSGPTSPRCRTMRAERTLSNNLPASSSSTMGL</sequence>
<evidence type="ECO:0000313" key="3">
    <source>
        <dbReference type="Proteomes" id="UP000494106"/>
    </source>
</evidence>
<comment type="caution">
    <text evidence="2">The sequence shown here is derived from an EMBL/GenBank/DDBJ whole genome shotgun (WGS) entry which is preliminary data.</text>
</comment>
<proteinExistence type="predicted"/>
<protein>
    <submittedName>
        <fullName evidence="2">Uncharacterized protein</fullName>
    </submittedName>
</protein>
<keyword evidence="3" id="KW-1185">Reference proteome</keyword>
<dbReference type="Proteomes" id="UP000494106">
    <property type="component" value="Unassembled WGS sequence"/>
</dbReference>
<name>A0A8S1AAR4_ARCPL</name>
<evidence type="ECO:0000256" key="1">
    <source>
        <dbReference type="SAM" id="MobiDB-lite"/>
    </source>
</evidence>
<reference evidence="2 3" key="1">
    <citation type="submission" date="2020-04" db="EMBL/GenBank/DDBJ databases">
        <authorList>
            <person name="Wallbank WR R."/>
            <person name="Pardo Diaz C."/>
            <person name="Kozak K."/>
            <person name="Martin S."/>
            <person name="Jiggins C."/>
            <person name="Moest M."/>
            <person name="Warren A I."/>
            <person name="Byers J.R.P. K."/>
            <person name="Montejo-Kovacevich G."/>
            <person name="Yen C E."/>
        </authorList>
    </citation>
    <scope>NUCLEOTIDE SEQUENCE [LARGE SCALE GENOMIC DNA]</scope>
</reference>
<gene>
    <name evidence="2" type="ORF">APLA_LOCUS8836</name>
</gene>